<accession>A0A109W6L4</accession>
<evidence type="ECO:0000256" key="2">
    <source>
        <dbReference type="ARBA" id="ARBA00022801"/>
    </source>
</evidence>
<dbReference type="InterPro" id="IPR004843">
    <property type="entry name" value="Calcineurin-like_PHP"/>
</dbReference>
<keyword evidence="3" id="KW-0408">Iron</keyword>
<evidence type="ECO:0000256" key="1">
    <source>
        <dbReference type="ARBA" id="ARBA00022723"/>
    </source>
</evidence>
<dbReference type="SUPFAM" id="SSF56300">
    <property type="entry name" value="Metallo-dependent phosphatases"/>
    <property type="match status" value="1"/>
</dbReference>
<dbReference type="KEGG" id="doa:AXF15_12275"/>
<evidence type="ECO:0000313" key="6">
    <source>
        <dbReference type="EMBL" id="AMD93800.1"/>
    </source>
</evidence>
<dbReference type="STRING" id="888061.AXF15_12275"/>
<evidence type="ECO:0000259" key="5">
    <source>
        <dbReference type="Pfam" id="PF00149"/>
    </source>
</evidence>
<proteinExistence type="inferred from homology"/>
<keyword evidence="2" id="KW-0378">Hydrolase</keyword>
<feature type="domain" description="Calcineurin-like phosphoesterase" evidence="5">
    <location>
        <begin position="3"/>
        <end position="196"/>
    </location>
</feature>
<dbReference type="PANTHER" id="PTHR42988:SF2">
    <property type="entry name" value="CYCLIC NUCLEOTIDE PHOSPHODIESTERASE CBUA0032-RELATED"/>
    <property type="match status" value="1"/>
</dbReference>
<keyword evidence="7" id="KW-1185">Reference proteome</keyword>
<dbReference type="AlphaFoldDB" id="A0A109W6L4"/>
<dbReference type="InterPro" id="IPR050884">
    <property type="entry name" value="CNP_phosphodiesterase-III"/>
</dbReference>
<dbReference type="Pfam" id="PF00149">
    <property type="entry name" value="Metallophos"/>
    <property type="match status" value="1"/>
</dbReference>
<dbReference type="GO" id="GO:0016787">
    <property type="term" value="F:hydrolase activity"/>
    <property type="evidence" value="ECO:0007669"/>
    <property type="project" value="UniProtKB-KW"/>
</dbReference>
<reference evidence="7" key="1">
    <citation type="submission" date="2016-02" db="EMBL/GenBank/DDBJ databases">
        <authorList>
            <person name="Holder M.E."/>
            <person name="Ajami N.J."/>
            <person name="Petrosino J.F."/>
        </authorList>
    </citation>
    <scope>NUCLEOTIDE SEQUENCE [LARGE SCALE GENOMIC DNA]</scope>
    <source>
        <strain evidence="7">DSM 12838</strain>
    </source>
</reference>
<comment type="similarity">
    <text evidence="4">Belongs to the cyclic nucleotide phosphodiesterase class-III family.</text>
</comment>
<organism evidence="6 7">
    <name type="scientific">Desulfomicrobium orale DSM 12838</name>
    <dbReference type="NCBI Taxonomy" id="888061"/>
    <lineage>
        <taxon>Bacteria</taxon>
        <taxon>Pseudomonadati</taxon>
        <taxon>Thermodesulfobacteriota</taxon>
        <taxon>Desulfovibrionia</taxon>
        <taxon>Desulfovibrionales</taxon>
        <taxon>Desulfomicrobiaceae</taxon>
        <taxon>Desulfomicrobium</taxon>
    </lineage>
</organism>
<dbReference type="RefSeq" id="WP_066608040.1">
    <property type="nucleotide sequence ID" value="NZ_CP014230.1"/>
</dbReference>
<keyword evidence="1" id="KW-0479">Metal-binding</keyword>
<dbReference type="InterPro" id="IPR029052">
    <property type="entry name" value="Metallo-depent_PP-like"/>
</dbReference>
<evidence type="ECO:0000256" key="3">
    <source>
        <dbReference type="ARBA" id="ARBA00023004"/>
    </source>
</evidence>
<dbReference type="Proteomes" id="UP000063964">
    <property type="component" value="Chromosome"/>
</dbReference>
<evidence type="ECO:0000256" key="4">
    <source>
        <dbReference type="ARBA" id="ARBA00025742"/>
    </source>
</evidence>
<name>A0A109W6L4_9BACT</name>
<dbReference type="PANTHER" id="PTHR42988">
    <property type="entry name" value="PHOSPHOHYDROLASE"/>
    <property type="match status" value="1"/>
</dbReference>
<dbReference type="OrthoDB" id="9811542at2"/>
<dbReference type="Gene3D" id="3.60.21.10">
    <property type="match status" value="1"/>
</dbReference>
<gene>
    <name evidence="6" type="ORF">AXF15_12275</name>
</gene>
<dbReference type="EMBL" id="CP014230">
    <property type="protein sequence ID" value="AMD93800.1"/>
    <property type="molecule type" value="Genomic_DNA"/>
</dbReference>
<protein>
    <recommendedName>
        <fullName evidence="5">Calcineurin-like phosphoesterase domain-containing protein</fullName>
    </recommendedName>
</protein>
<evidence type="ECO:0000313" key="7">
    <source>
        <dbReference type="Proteomes" id="UP000063964"/>
    </source>
</evidence>
<sequence length="271" mass="30192">MTTLLHLSDTHFGTEVRSVAQALKRLAREEGVNALVLSGDITQRATRRQFMAAREYVQALAVPHVLALPGNHDISLWCPWQRLIRPHSLYQEFFPTPFDRHGLTSLVCPGVTVIGVNTTRPHRHIHGELSSDQIAGVARRLTAAPQTLKLVAVHQPAHVLHATERRNLLRGNMEAALQAWLDAGADAVLGGHIHHPYIVPVSGNGQGQRLWIIQAGTAVSRRVRENYPNSVNLIRRTSGGTAWQAQRWDYSASAQRFEMKEQICIQEVSHP</sequence>
<dbReference type="GO" id="GO:0046872">
    <property type="term" value="F:metal ion binding"/>
    <property type="evidence" value="ECO:0007669"/>
    <property type="project" value="UniProtKB-KW"/>
</dbReference>